<organism evidence="1 2">
    <name type="scientific">Vibrio cholerae</name>
    <dbReference type="NCBI Taxonomy" id="666"/>
    <lineage>
        <taxon>Bacteria</taxon>
        <taxon>Pseudomonadati</taxon>
        <taxon>Pseudomonadota</taxon>
        <taxon>Gammaproteobacteria</taxon>
        <taxon>Vibrionales</taxon>
        <taxon>Vibrionaceae</taxon>
        <taxon>Vibrio</taxon>
    </lineage>
</organism>
<accession>A0A655P9Y8</accession>
<dbReference type="EMBL" id="CWOW01000001">
    <property type="protein sequence ID" value="CRZ85736.1"/>
    <property type="molecule type" value="Genomic_DNA"/>
</dbReference>
<dbReference type="AlphaFoldDB" id="A0A655P9Y8"/>
<sequence>MNIFTGTRGAMAQNCFASLGLARKNRSPVSMRSAFYSGSTEKRLSPL</sequence>
<gene>
    <name evidence="1" type="ORF">ERS013165_00389</name>
</gene>
<reference evidence="1 2" key="1">
    <citation type="submission" date="2015-07" db="EMBL/GenBank/DDBJ databases">
        <authorList>
            <consortium name="Pathogen Informatics"/>
        </authorList>
    </citation>
    <scope>NUCLEOTIDE SEQUENCE [LARGE SCALE GENOMIC DNA]</scope>
    <source>
        <strain evidence="1 2">A51</strain>
    </source>
</reference>
<proteinExistence type="predicted"/>
<evidence type="ECO:0000313" key="2">
    <source>
        <dbReference type="Proteomes" id="UP000044806"/>
    </source>
</evidence>
<dbReference type="Proteomes" id="UP000044806">
    <property type="component" value="Unassembled WGS sequence"/>
</dbReference>
<name>A0A655P9Y8_VIBCL</name>
<protein>
    <submittedName>
        <fullName evidence="1">Uncharacterized protein</fullName>
    </submittedName>
</protein>
<evidence type="ECO:0000313" key="1">
    <source>
        <dbReference type="EMBL" id="CRZ85736.1"/>
    </source>
</evidence>